<dbReference type="Pfam" id="PF02222">
    <property type="entry name" value="ATP-grasp"/>
    <property type="match status" value="1"/>
</dbReference>
<proteinExistence type="inferred from homology"/>
<feature type="binding site" evidence="4">
    <location>
        <position position="206"/>
    </location>
    <ligand>
        <name>ATP</name>
        <dbReference type="ChEBI" id="CHEBI:30616"/>
    </ligand>
</feature>
<dbReference type="PANTHER" id="PTHR11609:SF5">
    <property type="entry name" value="PHOSPHORIBOSYLAMINOIMIDAZOLE CARBOXYLASE"/>
    <property type="match status" value="1"/>
</dbReference>
<dbReference type="PANTHER" id="PTHR11609">
    <property type="entry name" value="PURINE BIOSYNTHESIS PROTEIN 6/7, PUR6/7"/>
    <property type="match status" value="1"/>
</dbReference>
<evidence type="ECO:0000313" key="8">
    <source>
        <dbReference type="Proteomes" id="UP000434036"/>
    </source>
</evidence>
<comment type="catalytic activity">
    <reaction evidence="4 5">
        <text>5-amino-1-(5-phospho-beta-D-ribosyl)imidazole + hydrogencarbonate + ATP = 5-carboxyamino-1-(5-phospho-D-ribosyl)imidazole + ADP + phosphate + 2 H(+)</text>
        <dbReference type="Rhea" id="RHEA:19317"/>
        <dbReference type="ChEBI" id="CHEBI:15378"/>
        <dbReference type="ChEBI" id="CHEBI:17544"/>
        <dbReference type="ChEBI" id="CHEBI:30616"/>
        <dbReference type="ChEBI" id="CHEBI:43474"/>
        <dbReference type="ChEBI" id="CHEBI:58730"/>
        <dbReference type="ChEBI" id="CHEBI:137981"/>
        <dbReference type="ChEBI" id="CHEBI:456216"/>
        <dbReference type="EC" id="6.3.4.18"/>
    </reaction>
</comment>
<dbReference type="AlphaFoldDB" id="A0A6N8U9U2"/>
<dbReference type="Gene3D" id="3.30.1490.20">
    <property type="entry name" value="ATP-grasp fold, A domain"/>
    <property type="match status" value="1"/>
</dbReference>
<name>A0A6N8U9U2_9FIRM</name>
<dbReference type="Gene3D" id="3.30.470.20">
    <property type="entry name" value="ATP-grasp fold, B domain"/>
    <property type="match status" value="1"/>
</dbReference>
<dbReference type="InterPro" id="IPR005875">
    <property type="entry name" value="PurK"/>
</dbReference>
<comment type="similarity">
    <text evidence="4 5">Belongs to the PurK/PurT family.</text>
</comment>
<dbReference type="InterPro" id="IPR054350">
    <property type="entry name" value="PurT/PurK_preATP-grasp"/>
</dbReference>
<dbReference type="NCBIfam" id="TIGR01161">
    <property type="entry name" value="purK"/>
    <property type="match status" value="1"/>
</dbReference>
<dbReference type="SUPFAM" id="SSF51246">
    <property type="entry name" value="Rudiment single hybrid motif"/>
    <property type="match status" value="1"/>
</dbReference>
<dbReference type="PROSITE" id="PS50975">
    <property type="entry name" value="ATP_GRASP"/>
    <property type="match status" value="1"/>
</dbReference>
<feature type="binding site" evidence="4">
    <location>
        <position position="100"/>
    </location>
    <ligand>
        <name>ATP</name>
        <dbReference type="ChEBI" id="CHEBI:30616"/>
    </ligand>
</feature>
<evidence type="ECO:0000259" key="6">
    <source>
        <dbReference type="PROSITE" id="PS50975"/>
    </source>
</evidence>
<dbReference type="GO" id="GO:0005829">
    <property type="term" value="C:cytosol"/>
    <property type="evidence" value="ECO:0007669"/>
    <property type="project" value="TreeGrafter"/>
</dbReference>
<dbReference type="GO" id="GO:0004638">
    <property type="term" value="F:phosphoribosylaminoimidazole carboxylase activity"/>
    <property type="evidence" value="ECO:0007669"/>
    <property type="project" value="InterPro"/>
</dbReference>
<comment type="caution">
    <text evidence="7">The sequence shown here is derived from an EMBL/GenBank/DDBJ whole genome shotgun (WGS) entry which is preliminary data.</text>
</comment>
<dbReference type="InterPro" id="IPR040686">
    <property type="entry name" value="PurK_C"/>
</dbReference>
<dbReference type="RefSeq" id="WP_160624087.1">
    <property type="nucleotide sequence ID" value="NZ_WUUQ01000001.1"/>
</dbReference>
<dbReference type="InterPro" id="IPR011761">
    <property type="entry name" value="ATP-grasp"/>
</dbReference>
<dbReference type="HAMAP" id="MF_01928">
    <property type="entry name" value="PurK"/>
    <property type="match status" value="1"/>
</dbReference>
<comment type="subunit">
    <text evidence="4 5">Homodimer.</text>
</comment>
<feature type="binding site" evidence="4">
    <location>
        <begin position="145"/>
        <end position="151"/>
    </location>
    <ligand>
        <name>ATP</name>
        <dbReference type="ChEBI" id="CHEBI:30616"/>
    </ligand>
</feature>
<comment type="function">
    <text evidence="4">Catalyzes the ATP-dependent conversion of 5-aminoimidazole ribonucleotide (AIR) and HCO(3)(-) to N5-carboxyaminoimidazole ribonucleotide (N5-CAIR).</text>
</comment>
<evidence type="ECO:0000256" key="4">
    <source>
        <dbReference type="HAMAP-Rule" id="MF_01928"/>
    </source>
</evidence>
<dbReference type="EMBL" id="WUUQ01000001">
    <property type="protein sequence ID" value="MXQ72597.1"/>
    <property type="molecule type" value="Genomic_DNA"/>
</dbReference>
<dbReference type="GO" id="GO:0046872">
    <property type="term" value="F:metal ion binding"/>
    <property type="evidence" value="ECO:0007669"/>
    <property type="project" value="InterPro"/>
</dbReference>
<keyword evidence="1 4" id="KW-0547">Nucleotide-binding</keyword>
<evidence type="ECO:0000256" key="1">
    <source>
        <dbReference type="ARBA" id="ARBA00022741"/>
    </source>
</evidence>
<dbReference type="Pfam" id="PF22660">
    <property type="entry name" value="RS_preATP-grasp-like"/>
    <property type="match status" value="1"/>
</dbReference>
<dbReference type="GO" id="GO:0005524">
    <property type="term" value="F:ATP binding"/>
    <property type="evidence" value="ECO:0007669"/>
    <property type="project" value="UniProtKB-UniRule"/>
</dbReference>
<dbReference type="SUPFAM" id="SSF56059">
    <property type="entry name" value="Glutathione synthetase ATP-binding domain-like"/>
    <property type="match status" value="1"/>
</dbReference>
<dbReference type="InterPro" id="IPR016185">
    <property type="entry name" value="PreATP-grasp_dom_sf"/>
</dbReference>
<feature type="binding site" evidence="4">
    <location>
        <position position="183"/>
    </location>
    <ligand>
        <name>ATP</name>
        <dbReference type="ChEBI" id="CHEBI:30616"/>
    </ligand>
</feature>
<keyword evidence="4 5" id="KW-0436">Ligase</keyword>
<dbReference type="GO" id="GO:0034028">
    <property type="term" value="F:5-(carboxyamino)imidazole ribonucleotide synthase activity"/>
    <property type="evidence" value="ECO:0007669"/>
    <property type="project" value="UniProtKB-UniRule"/>
</dbReference>
<dbReference type="Gene3D" id="3.40.50.20">
    <property type="match status" value="1"/>
</dbReference>
<protein>
    <recommendedName>
        <fullName evidence="4 5">N5-carboxyaminoimidazole ribonucleotide synthase</fullName>
        <shortName evidence="4 5">N5-CAIR synthase</shortName>
        <ecNumber evidence="4 5">6.3.4.18</ecNumber>
    </recommendedName>
    <alternativeName>
        <fullName evidence="4 5">5-(carboxyamino)imidazole ribonucleotide synthetase</fullName>
    </alternativeName>
</protein>
<feature type="binding site" evidence="4">
    <location>
        <begin position="175"/>
        <end position="178"/>
    </location>
    <ligand>
        <name>ATP</name>
        <dbReference type="ChEBI" id="CHEBI:30616"/>
    </ligand>
</feature>
<dbReference type="Proteomes" id="UP000434036">
    <property type="component" value="Unassembled WGS sequence"/>
</dbReference>
<dbReference type="InterPro" id="IPR011054">
    <property type="entry name" value="Rudment_hybrid_motif"/>
</dbReference>
<keyword evidence="3 4" id="KW-0067">ATP-binding</keyword>
<evidence type="ECO:0000256" key="3">
    <source>
        <dbReference type="ARBA" id="ARBA00022840"/>
    </source>
</evidence>
<dbReference type="SUPFAM" id="SSF52440">
    <property type="entry name" value="PreATP-grasp domain"/>
    <property type="match status" value="1"/>
</dbReference>
<evidence type="ECO:0000256" key="5">
    <source>
        <dbReference type="RuleBase" id="RU361200"/>
    </source>
</evidence>
<dbReference type="UniPathway" id="UPA00074">
    <property type="reaction ID" value="UER00942"/>
</dbReference>
<keyword evidence="8" id="KW-1185">Reference proteome</keyword>
<sequence length="363" mass="40432">MRVGIIGGGQLGMYLVDAAHALGHTTVVLDPGHDASARQNSDEFVCAEYDDHDALSILASQSDVITYEFENVKAEVIDFLKSIHANVPQGKKPLLIAQHRITEKTSIHEAGIKTANFLPLHTIEEAQSLSRLMEYPFLIKTCTGGYDGKGQWVIRNDFDLYDFVTQFKANEYIVESMVDFACEISVIAVRGKTGKTITFEPIENIHENGILHLSISPARVDDVMKNKAKRIAIQIMDRLDFIGIVAIEMFVGKDGEIYVNEIAPRPHNSGHLTMDGYQVSQYENALRAILNGDVLEPAITKPCVMVNVLGQYLEAAVSHELPDHARLYLYGKPEARINRKMGHITFWGENLEELIQEAEAAII</sequence>
<evidence type="ECO:0000313" key="7">
    <source>
        <dbReference type="EMBL" id="MXQ72597.1"/>
    </source>
</evidence>
<comment type="function">
    <text evidence="5">Catalyzes the ATP-dependent conversion of 5-aminoimidazole ribonucleotide (AIR) and HCO(3)- to N5-carboxyaminoimidazole ribonucleotide (N5-CAIR).</text>
</comment>
<evidence type="ECO:0000256" key="2">
    <source>
        <dbReference type="ARBA" id="ARBA00022755"/>
    </source>
</evidence>
<dbReference type="NCBIfam" id="NF004679">
    <property type="entry name" value="PRK06019.1-5"/>
    <property type="match status" value="1"/>
</dbReference>
<keyword evidence="2 4" id="KW-0658">Purine biosynthesis</keyword>
<dbReference type="GO" id="GO:0006189">
    <property type="term" value="P:'de novo' IMP biosynthetic process"/>
    <property type="evidence" value="ECO:0007669"/>
    <property type="project" value="UniProtKB-UniRule"/>
</dbReference>
<comment type="pathway">
    <text evidence="4 5">Purine metabolism; IMP biosynthesis via de novo pathway; 5-amino-1-(5-phospho-D-ribosyl)imidazole-4-carboxylate from 5-amino-1-(5-phospho-D-ribosyl)imidazole (N5-CAIR route): step 1/2.</text>
</comment>
<organism evidence="7 8">
    <name type="scientific">Copranaerobaculum intestinale</name>
    <dbReference type="NCBI Taxonomy" id="2692629"/>
    <lineage>
        <taxon>Bacteria</taxon>
        <taxon>Bacillati</taxon>
        <taxon>Bacillota</taxon>
        <taxon>Erysipelotrichia</taxon>
        <taxon>Erysipelotrichales</taxon>
        <taxon>Erysipelotrichaceae</taxon>
        <taxon>Copranaerobaculum</taxon>
    </lineage>
</organism>
<dbReference type="InterPro" id="IPR003135">
    <property type="entry name" value="ATP-grasp_carboxylate-amine"/>
</dbReference>
<gene>
    <name evidence="4 5 7" type="primary">purK</name>
    <name evidence="7" type="ORF">GSF08_01390</name>
</gene>
<feature type="binding site" evidence="4">
    <location>
        <begin position="260"/>
        <end position="261"/>
    </location>
    <ligand>
        <name>ATP</name>
        <dbReference type="ChEBI" id="CHEBI:30616"/>
    </ligand>
</feature>
<dbReference type="InterPro" id="IPR013815">
    <property type="entry name" value="ATP_grasp_subdomain_1"/>
</dbReference>
<dbReference type="EC" id="6.3.4.18" evidence="4 5"/>
<accession>A0A6N8U9U2</accession>
<reference evidence="7 8" key="1">
    <citation type="submission" date="2019-12" db="EMBL/GenBank/DDBJ databases">
        <authorList>
            <person name="Yang R."/>
        </authorList>
    </citation>
    <scope>NUCLEOTIDE SEQUENCE [LARGE SCALE GENOMIC DNA]</scope>
    <source>
        <strain evidence="7 8">DONG20-135</strain>
    </source>
</reference>
<dbReference type="NCBIfam" id="NF004675">
    <property type="entry name" value="PRK06019.1-1"/>
    <property type="match status" value="1"/>
</dbReference>
<reference evidence="7 8" key="2">
    <citation type="submission" date="2020-01" db="EMBL/GenBank/DDBJ databases">
        <title>Clostridiaceae sp. nov. isolated from the gut of human by culturomics.</title>
        <authorList>
            <person name="Chang Y."/>
        </authorList>
    </citation>
    <scope>NUCLEOTIDE SEQUENCE [LARGE SCALE GENOMIC DNA]</scope>
    <source>
        <strain evidence="7 8">DONG20-135</strain>
    </source>
</reference>
<feature type="binding site" evidence="4">
    <location>
        <position position="140"/>
    </location>
    <ligand>
        <name>ATP</name>
        <dbReference type="ChEBI" id="CHEBI:30616"/>
    </ligand>
</feature>
<dbReference type="Pfam" id="PF17769">
    <property type="entry name" value="PurK_C"/>
    <property type="match status" value="1"/>
</dbReference>
<feature type="domain" description="ATP-grasp" evidence="6">
    <location>
        <begin position="104"/>
        <end position="290"/>
    </location>
</feature>